<comment type="caution">
    <text evidence="1">The sequence shown here is derived from an EMBL/GenBank/DDBJ whole genome shotgun (WGS) entry which is preliminary data.</text>
</comment>
<evidence type="ECO:0000313" key="2">
    <source>
        <dbReference type="Proteomes" id="UP001157091"/>
    </source>
</evidence>
<dbReference type="Proteomes" id="UP001157091">
    <property type="component" value="Unassembled WGS sequence"/>
</dbReference>
<sequence length="969" mass="98060">MASLASLRASTKAGPGGAPGGAVVGRFGVGFAAVRSVADEVAVVTRAGDGAADGVAFSLVRTRGLLAEHGLADRLPDRGDALPVLRLPFPLPADDVARLAAQVGSGALPSPGRATAVVLALRDDDAVAAVRHQLDDLDDALLLALGALDVVRVDAGGEVRALGRDAFSPERGWRVATAHGAVPVALLADRPVEERDRTGWSVTWALPVAESAGTARPAGSGVVHAPTPTADRTTLPGVLVATLPLDATRRHAVEGPLAEHVAREAGELFARTVAEIAREHPDGALALVPRGVPAGWADAVVQGAAVAALRDAPLFDGTPAREAVAIEGPVGVDASVVDALRPALHGLTTLPPSARGAARLLGVSVRPLADVVEDLAPGLPPGGWGRVLAALAPYASDPDVREALASLPVPVVPPADAPGRPVAAAVTVRGARGVVAGDAPDDVLDAFRVWSVPVAHPDAAHPVLHELGALAPDDPAVLELPAVRAALLRAAEEPEAPDNEPDDAARVLAVVAAIRRAHPSVVLPRAAGAVLLPALDGETGEPVAPQAAADLAVPGTWAADVLDLDLLDVDALPPGADPVALLDAAKALGAHDDLDVVTLRDVVLPGPGEDATLPDDLDDLLGDDVLDHLEALADRVGGGTLVDELDVVVPLDAVPDDATAEVVLHVLAEPRLRAALLARPLGEASHLSGWVRARLGAPFTVPAGGRGPHVPFVPGLDETAPDAAGLADVLADPRVAEALGAVRSLDALDDDALGEVLDRVADRDAGDDVPLADAAALWRALRAAAGRGAVWDPPPDRVLALVLDDDGRPRARVVDAADARVASGPHAAVLGSVVPAAPGEVDAVADALDLDVQADDVPPDADGDAAPADGDAGRWRLPAAVVALVPDVTIDAVRHRRLVVAGHSVPWWVTLRASGPGEAGDAVVHATTTDGLARGLALAAGDWSLRHALAAALADPSAADALVVETAWD</sequence>
<name>A0ABQ6I379_9MICO</name>
<dbReference type="EMBL" id="BSUK01000001">
    <property type="protein sequence ID" value="GMA24721.1"/>
    <property type="molecule type" value="Genomic_DNA"/>
</dbReference>
<evidence type="ECO:0008006" key="3">
    <source>
        <dbReference type="Google" id="ProtNLM"/>
    </source>
</evidence>
<keyword evidence="2" id="KW-1185">Reference proteome</keyword>
<reference evidence="2" key="1">
    <citation type="journal article" date="2019" name="Int. J. Syst. Evol. Microbiol.">
        <title>The Global Catalogue of Microorganisms (GCM) 10K type strain sequencing project: providing services to taxonomists for standard genome sequencing and annotation.</title>
        <authorList>
            <consortium name="The Broad Institute Genomics Platform"/>
            <consortium name="The Broad Institute Genome Sequencing Center for Infectious Disease"/>
            <person name="Wu L."/>
            <person name="Ma J."/>
        </authorList>
    </citation>
    <scope>NUCLEOTIDE SEQUENCE [LARGE SCALE GENOMIC DNA]</scope>
    <source>
        <strain evidence="2">NBRC 106348</strain>
    </source>
</reference>
<protein>
    <recommendedName>
        <fullName evidence="3">Molecular chaperone Hsp90</fullName>
    </recommendedName>
</protein>
<dbReference type="RefSeq" id="WP_284293461.1">
    <property type="nucleotide sequence ID" value="NZ_BSUK01000001.1"/>
</dbReference>
<organism evidence="1 2">
    <name type="scientific">Luteimicrobium album</name>
    <dbReference type="NCBI Taxonomy" id="1054550"/>
    <lineage>
        <taxon>Bacteria</taxon>
        <taxon>Bacillati</taxon>
        <taxon>Actinomycetota</taxon>
        <taxon>Actinomycetes</taxon>
        <taxon>Micrococcales</taxon>
        <taxon>Luteimicrobium</taxon>
    </lineage>
</organism>
<accession>A0ABQ6I379</accession>
<evidence type="ECO:0000313" key="1">
    <source>
        <dbReference type="EMBL" id="GMA24721.1"/>
    </source>
</evidence>
<gene>
    <name evidence="1" type="ORF">GCM10025864_24800</name>
</gene>
<proteinExistence type="predicted"/>